<feature type="chain" id="PRO_5011671766" evidence="2">
    <location>
        <begin position="25"/>
        <end position="152"/>
    </location>
</feature>
<evidence type="ECO:0000256" key="2">
    <source>
        <dbReference type="SAM" id="SignalP"/>
    </source>
</evidence>
<dbReference type="PANTHER" id="PTHR24637:SF421">
    <property type="entry name" value="CUTICLE COLLAGEN DPY-2"/>
    <property type="match status" value="1"/>
</dbReference>
<feature type="compositionally biased region" description="Low complexity" evidence="1">
    <location>
        <begin position="69"/>
        <end position="82"/>
    </location>
</feature>
<keyword evidence="2" id="KW-0732">Signal</keyword>
<accession>A0A1G4U217</accession>
<gene>
    <name evidence="3" type="ORF">SAMN05660859_3345</name>
</gene>
<dbReference type="EMBL" id="FMTP01000005">
    <property type="protein sequence ID" value="SCW86985.1"/>
    <property type="molecule type" value="Genomic_DNA"/>
</dbReference>
<dbReference type="RefSeq" id="WP_091441810.1">
    <property type="nucleotide sequence ID" value="NZ_FMTP01000005.1"/>
</dbReference>
<dbReference type="STRING" id="177413.SAMN05660859_3345"/>
<evidence type="ECO:0000313" key="4">
    <source>
        <dbReference type="Proteomes" id="UP000198889"/>
    </source>
</evidence>
<dbReference type="Pfam" id="PF01391">
    <property type="entry name" value="Collagen"/>
    <property type="match status" value="1"/>
</dbReference>
<dbReference type="Proteomes" id="UP000198889">
    <property type="component" value="Unassembled WGS sequence"/>
</dbReference>
<evidence type="ECO:0000313" key="3">
    <source>
        <dbReference type="EMBL" id="SCW86985.1"/>
    </source>
</evidence>
<dbReference type="AlphaFoldDB" id="A0A1G4U217"/>
<proteinExistence type="predicted"/>
<dbReference type="InterPro" id="IPR008160">
    <property type="entry name" value="Collagen"/>
</dbReference>
<keyword evidence="4" id="KW-1185">Reference proteome</keyword>
<feature type="compositionally biased region" description="Low complexity" evidence="1">
    <location>
        <begin position="29"/>
        <end position="54"/>
    </location>
</feature>
<name>A0A1G4U217_9HYPH</name>
<feature type="signal peptide" evidence="2">
    <location>
        <begin position="1"/>
        <end position="24"/>
    </location>
</feature>
<dbReference type="PANTHER" id="PTHR24637">
    <property type="entry name" value="COLLAGEN"/>
    <property type="match status" value="1"/>
</dbReference>
<evidence type="ECO:0000256" key="1">
    <source>
        <dbReference type="SAM" id="MobiDB-lite"/>
    </source>
</evidence>
<keyword evidence="3" id="KW-0176">Collagen</keyword>
<reference evidence="4" key="1">
    <citation type="submission" date="2016-10" db="EMBL/GenBank/DDBJ databases">
        <authorList>
            <person name="Varghese N."/>
            <person name="Submissions S."/>
        </authorList>
    </citation>
    <scope>NUCLEOTIDE SEQUENCE [LARGE SCALE GENOMIC DNA]</scope>
    <source>
        <strain evidence="4">CGMCC 1.1761</strain>
    </source>
</reference>
<protein>
    <submittedName>
        <fullName evidence="3">Collagen triple helix repeat-containing protein</fullName>
    </submittedName>
</protein>
<sequence>MQVLKFLFVAALALPLAACFEGPAGPAGPAGAKGEAGVAGPAGPAGPAGATGPAGPAGPSGPAGPTGPQGPAGTAGTPGAPGSSSITVRSAPCPSAGCTSSCESGEVIVSGYCVNTERGFQHIASFADDGGKTVVACEHPVKEVVAVCLKQP</sequence>
<organism evidence="3 4">
    <name type="scientific">Ancylobacter rudongensis</name>
    <dbReference type="NCBI Taxonomy" id="177413"/>
    <lineage>
        <taxon>Bacteria</taxon>
        <taxon>Pseudomonadati</taxon>
        <taxon>Pseudomonadota</taxon>
        <taxon>Alphaproteobacteria</taxon>
        <taxon>Hyphomicrobiales</taxon>
        <taxon>Xanthobacteraceae</taxon>
        <taxon>Ancylobacter</taxon>
    </lineage>
</organism>
<feature type="region of interest" description="Disordered" evidence="1">
    <location>
        <begin position="29"/>
        <end position="89"/>
    </location>
</feature>